<dbReference type="OrthoDB" id="5730382at2"/>
<dbReference type="AlphaFoldDB" id="A0A844Z5Q6"/>
<comment type="caution">
    <text evidence="4">The sequence shown here is derived from an EMBL/GenBank/DDBJ whole genome shotgun (WGS) entry which is preliminary data.</text>
</comment>
<dbReference type="Pfam" id="PF00378">
    <property type="entry name" value="ECH_1"/>
    <property type="match status" value="1"/>
</dbReference>
<dbReference type="PANTHER" id="PTHR11941:SF54">
    <property type="entry name" value="ENOYL-COA HYDRATASE, MITOCHONDRIAL"/>
    <property type="match status" value="1"/>
</dbReference>
<reference evidence="4 5" key="1">
    <citation type="submission" date="2019-12" db="EMBL/GenBank/DDBJ databases">
        <title>Genomic-based taxomic classification of the family Erythrobacteraceae.</title>
        <authorList>
            <person name="Xu L."/>
        </authorList>
    </citation>
    <scope>NUCLEOTIDE SEQUENCE [LARGE SCALE GENOMIC DNA]</scope>
    <source>
        <strain evidence="4 5">KCTC 42006</strain>
    </source>
</reference>
<comment type="similarity">
    <text evidence="1 3">Belongs to the enoyl-CoA hydratase/isomerase family.</text>
</comment>
<dbReference type="InterPro" id="IPR018376">
    <property type="entry name" value="Enoyl-CoA_hyd/isom_CS"/>
</dbReference>
<dbReference type="InterPro" id="IPR014748">
    <property type="entry name" value="Enoyl-CoA_hydra_C"/>
</dbReference>
<dbReference type="InterPro" id="IPR001753">
    <property type="entry name" value="Enoyl-CoA_hydra/iso"/>
</dbReference>
<dbReference type="Proteomes" id="UP000460290">
    <property type="component" value="Unassembled WGS sequence"/>
</dbReference>
<dbReference type="Gene3D" id="1.10.12.10">
    <property type="entry name" value="Lyase 2-enoyl-coa Hydratase, Chain A, domain 2"/>
    <property type="match status" value="1"/>
</dbReference>
<dbReference type="RefSeq" id="WP_160613501.1">
    <property type="nucleotide sequence ID" value="NZ_JAUFQM010000001.1"/>
</dbReference>
<evidence type="ECO:0000256" key="3">
    <source>
        <dbReference type="RuleBase" id="RU003707"/>
    </source>
</evidence>
<sequence>MTIRFERDGAIGSLLIDRADRRNAITLGMWQTIPALLDKVEAEPGLRVLIVKSAEGGAFSVGADIAEMVASKDDAPWLADNQAAISEAQHRLAQCPIPTIAFVEGDCIGGGCAIALACDIRIATPAARFGITPAKLGLVYPFHDVKLLTDLVGPGQAKRLLYTGDLIGAKEAERIGLVEIIADSPDHIAETMAANSSVSNRIMKQMTRRILGGQIEEDLATRDMFAAAFESDDFAEGTAAFIEKRKPKFTG</sequence>
<accession>A0A844Z5Q6</accession>
<evidence type="ECO:0000256" key="1">
    <source>
        <dbReference type="ARBA" id="ARBA00005254"/>
    </source>
</evidence>
<dbReference type="SUPFAM" id="SSF52096">
    <property type="entry name" value="ClpP/crotonase"/>
    <property type="match status" value="1"/>
</dbReference>
<dbReference type="PANTHER" id="PTHR11941">
    <property type="entry name" value="ENOYL-COA HYDRATASE-RELATED"/>
    <property type="match status" value="1"/>
</dbReference>
<dbReference type="GO" id="GO:0016829">
    <property type="term" value="F:lyase activity"/>
    <property type="evidence" value="ECO:0007669"/>
    <property type="project" value="UniProtKB-KW"/>
</dbReference>
<dbReference type="EMBL" id="WTYZ01000001">
    <property type="protein sequence ID" value="MXO83118.1"/>
    <property type="molecule type" value="Genomic_DNA"/>
</dbReference>
<dbReference type="Gene3D" id="3.90.226.10">
    <property type="entry name" value="2-enoyl-CoA Hydratase, Chain A, domain 1"/>
    <property type="match status" value="1"/>
</dbReference>
<evidence type="ECO:0000313" key="5">
    <source>
        <dbReference type="Proteomes" id="UP000460290"/>
    </source>
</evidence>
<proteinExistence type="inferred from homology"/>
<organism evidence="4 5">
    <name type="scientific">Pontixanthobacter aestiaquae</name>
    <dbReference type="NCBI Taxonomy" id="1509367"/>
    <lineage>
        <taxon>Bacteria</taxon>
        <taxon>Pseudomonadati</taxon>
        <taxon>Pseudomonadota</taxon>
        <taxon>Alphaproteobacteria</taxon>
        <taxon>Sphingomonadales</taxon>
        <taxon>Erythrobacteraceae</taxon>
        <taxon>Pontixanthobacter</taxon>
    </lineage>
</organism>
<name>A0A844Z5Q6_9SPHN</name>
<keyword evidence="4" id="KW-0413">Isomerase</keyword>
<protein>
    <submittedName>
        <fullName evidence="4">Enoyl-CoA hydratase/isomerase family protein</fullName>
    </submittedName>
</protein>
<dbReference type="GO" id="GO:0006635">
    <property type="term" value="P:fatty acid beta-oxidation"/>
    <property type="evidence" value="ECO:0007669"/>
    <property type="project" value="TreeGrafter"/>
</dbReference>
<dbReference type="PROSITE" id="PS00166">
    <property type="entry name" value="ENOYL_COA_HYDRATASE"/>
    <property type="match status" value="1"/>
</dbReference>
<dbReference type="CDD" id="cd06558">
    <property type="entry name" value="crotonase-like"/>
    <property type="match status" value="1"/>
</dbReference>
<evidence type="ECO:0000313" key="4">
    <source>
        <dbReference type="EMBL" id="MXO83118.1"/>
    </source>
</evidence>
<keyword evidence="5" id="KW-1185">Reference proteome</keyword>
<dbReference type="GO" id="GO:0016853">
    <property type="term" value="F:isomerase activity"/>
    <property type="evidence" value="ECO:0007669"/>
    <property type="project" value="UniProtKB-KW"/>
</dbReference>
<gene>
    <name evidence="4" type="ORF">GRI35_07025</name>
</gene>
<keyword evidence="2" id="KW-0456">Lyase</keyword>
<evidence type="ECO:0000256" key="2">
    <source>
        <dbReference type="ARBA" id="ARBA00023239"/>
    </source>
</evidence>
<dbReference type="InterPro" id="IPR029045">
    <property type="entry name" value="ClpP/crotonase-like_dom_sf"/>
</dbReference>